<dbReference type="Proteomes" id="UP001642484">
    <property type="component" value="Unassembled WGS sequence"/>
</dbReference>
<keyword evidence="4 7" id="KW-0239">DNA-directed DNA polymerase</keyword>
<dbReference type="PROSITE" id="PS00116">
    <property type="entry name" value="DNA_POLYMERASE_B"/>
    <property type="match status" value="1"/>
</dbReference>
<evidence type="ECO:0000259" key="10">
    <source>
        <dbReference type="Pfam" id="PF03104"/>
    </source>
</evidence>
<dbReference type="EC" id="2.7.7.7" evidence="7"/>
<feature type="domain" description="DNA-directed DNA polymerase family B exonuclease" evidence="10">
    <location>
        <begin position="269"/>
        <end position="492"/>
    </location>
</feature>
<dbReference type="Gene3D" id="3.90.1600.10">
    <property type="entry name" value="Palm domain of DNA polymerase"/>
    <property type="match status" value="1"/>
</dbReference>
<dbReference type="PRINTS" id="PR00106">
    <property type="entry name" value="DNAPOLB"/>
</dbReference>
<dbReference type="Pfam" id="PF03104">
    <property type="entry name" value="DNA_pol_B_exo1"/>
    <property type="match status" value="1"/>
</dbReference>
<feature type="region of interest" description="Disordered" evidence="8">
    <location>
        <begin position="128"/>
        <end position="150"/>
    </location>
</feature>
<evidence type="ECO:0000313" key="11">
    <source>
        <dbReference type="EMBL" id="CAK9083479.1"/>
    </source>
</evidence>
<comment type="caution">
    <text evidence="11">The sequence shown here is derived from an EMBL/GenBank/DDBJ whole genome shotgun (WGS) entry which is preliminary data.</text>
</comment>
<dbReference type="Pfam" id="PF00136">
    <property type="entry name" value="DNA_pol_B"/>
    <property type="match status" value="1"/>
</dbReference>
<evidence type="ECO:0000256" key="1">
    <source>
        <dbReference type="ARBA" id="ARBA00005755"/>
    </source>
</evidence>
<evidence type="ECO:0000256" key="2">
    <source>
        <dbReference type="ARBA" id="ARBA00022679"/>
    </source>
</evidence>
<dbReference type="InterPro" id="IPR023211">
    <property type="entry name" value="DNA_pol_palm_dom_sf"/>
</dbReference>
<dbReference type="InterPro" id="IPR006172">
    <property type="entry name" value="DNA-dir_DNA_pol_B"/>
</dbReference>
<feature type="domain" description="DNA-directed DNA polymerase family B multifunctional" evidence="9">
    <location>
        <begin position="554"/>
        <end position="804"/>
    </location>
</feature>
<evidence type="ECO:0000256" key="5">
    <source>
        <dbReference type="ARBA" id="ARBA00023125"/>
    </source>
</evidence>
<dbReference type="SUPFAM" id="SSF56672">
    <property type="entry name" value="DNA/RNA polymerases"/>
    <property type="match status" value="1"/>
</dbReference>
<comment type="catalytic activity">
    <reaction evidence="6 7">
        <text>DNA(n) + a 2'-deoxyribonucleoside 5'-triphosphate = DNA(n+1) + diphosphate</text>
        <dbReference type="Rhea" id="RHEA:22508"/>
        <dbReference type="Rhea" id="RHEA-COMP:17339"/>
        <dbReference type="Rhea" id="RHEA-COMP:17340"/>
        <dbReference type="ChEBI" id="CHEBI:33019"/>
        <dbReference type="ChEBI" id="CHEBI:61560"/>
        <dbReference type="ChEBI" id="CHEBI:173112"/>
        <dbReference type="EC" id="2.7.7.7"/>
    </reaction>
</comment>
<dbReference type="InterPro" id="IPR006133">
    <property type="entry name" value="DNA-dir_DNA_pol_B_exonuc"/>
</dbReference>
<name>A0ABP0Q6L7_9DINO</name>
<feature type="region of interest" description="Disordered" evidence="8">
    <location>
        <begin position="1"/>
        <end position="79"/>
    </location>
</feature>
<dbReference type="InterPro" id="IPR050240">
    <property type="entry name" value="DNA_pol_type-B"/>
</dbReference>
<keyword evidence="12" id="KW-1185">Reference proteome</keyword>
<dbReference type="EMBL" id="CAXAMN010024051">
    <property type="protein sequence ID" value="CAK9083479.1"/>
    <property type="molecule type" value="Genomic_DNA"/>
</dbReference>
<dbReference type="InterPro" id="IPR036397">
    <property type="entry name" value="RNaseH_sf"/>
</dbReference>
<reference evidence="11 12" key="1">
    <citation type="submission" date="2024-02" db="EMBL/GenBank/DDBJ databases">
        <authorList>
            <person name="Chen Y."/>
            <person name="Shah S."/>
            <person name="Dougan E. K."/>
            <person name="Thang M."/>
            <person name="Chan C."/>
        </authorList>
    </citation>
    <scope>NUCLEOTIDE SEQUENCE [LARGE SCALE GENOMIC DNA]</scope>
</reference>
<keyword evidence="7" id="KW-0235">DNA replication</keyword>
<dbReference type="SUPFAM" id="SSF53098">
    <property type="entry name" value="Ribonuclease H-like"/>
    <property type="match status" value="1"/>
</dbReference>
<dbReference type="Gene3D" id="3.30.342.10">
    <property type="entry name" value="DNA Polymerase, chain B, domain 1"/>
    <property type="match status" value="1"/>
</dbReference>
<evidence type="ECO:0000313" key="12">
    <source>
        <dbReference type="Proteomes" id="UP001642484"/>
    </source>
</evidence>
<sequence>MASHVIDLDPDIEDVPPAGVASTPYQRRPPSRSEMTPMNPPRQAASVQLESFAFEQPTKRTKRSNSGAEQGFQPASLRQHLEHKQIQVEEDECKWKRAKAVQFKCQAAEDSLSLLLVSLEERLLLPTPGFEQGPGAPSGPVSTGGSVRTECPGSKPVLDLHGVTREGASVLLHVHGFRPYFYATKPQAEVSLELCLSALHRELRSNDGGIELLEEVERTPLMNYHPNSEKFIRVVMSSTKMVNACKSKLEKGIVLPNGITWQSQAFEVVSIKERFLVDVGAAGGGWVEVPQGRFRPRPSGGSRAQLEADTHYSYLLGHAAEGPWLQLAPLRMLSLHLRTGTEGRVCAAACALRTHGQEEEYSVAWVVGGRAEFISTRMRMVASEVDLLEHLRDFIVEADPDIILGYDLLNGHLNSAISRANALKIGAKRGVKGALCLGRLKDVPSRVKNATFETRQQGKQETKDINVDGRLLFDLLPVMEREHKLSSYTLSALALHFLKESRMELSSSDLERLSTEEPRVLGDLVQRDAGLALRLFSNQHCLFRYVEMARVTGVPMEFLLTRGQSVKVLSMLLRKARAFGYVLPPSSRPSSGLEEGSNTYEGGAVLEPETGYYDEPVVTLDFASLYPSIMQKHNLCYSTLLHGPAPEGKEGEQSHEVVPGLGHRFVTSKVRRGLVPMVLEELLTARAKAKKELKALGQGDPQLRAVLDGRQLALKISANSVYGFTGMSVGALPCQAIAASVTAYGRQMIEAAKELVESKMCKAMGHCFDTRVIYGDTDSVMLTLGGTGGTASMEDAFAVGKEACAVVLCHPPRTGQAICEGLLSLPPDEQETLCGALLRLGGGEREVGL</sequence>
<dbReference type="SMART" id="SM00486">
    <property type="entry name" value="POLBc"/>
    <property type="match status" value="1"/>
</dbReference>
<dbReference type="InterPro" id="IPR017964">
    <property type="entry name" value="DNA-dir_DNA_pol_B_CS"/>
</dbReference>
<proteinExistence type="inferred from homology"/>
<protein>
    <recommendedName>
        <fullName evidence="7">DNA polymerase</fullName>
        <ecNumber evidence="7">2.7.7.7</ecNumber>
    </recommendedName>
</protein>
<dbReference type="InterPro" id="IPR012337">
    <property type="entry name" value="RNaseH-like_sf"/>
</dbReference>
<evidence type="ECO:0000256" key="6">
    <source>
        <dbReference type="ARBA" id="ARBA00049244"/>
    </source>
</evidence>
<keyword evidence="5 7" id="KW-0238">DNA-binding</keyword>
<comment type="similarity">
    <text evidence="1 7">Belongs to the DNA polymerase type-B family.</text>
</comment>
<dbReference type="InterPro" id="IPR006134">
    <property type="entry name" value="DNA-dir_DNA_pol_B_multi_dom"/>
</dbReference>
<evidence type="ECO:0000256" key="7">
    <source>
        <dbReference type="RuleBase" id="RU000442"/>
    </source>
</evidence>
<keyword evidence="2 7" id="KW-0808">Transferase</keyword>
<evidence type="ECO:0000256" key="4">
    <source>
        <dbReference type="ARBA" id="ARBA00022932"/>
    </source>
</evidence>
<dbReference type="Gene3D" id="3.30.420.10">
    <property type="entry name" value="Ribonuclease H-like superfamily/Ribonuclease H"/>
    <property type="match status" value="1"/>
</dbReference>
<dbReference type="PANTHER" id="PTHR10322:SF23">
    <property type="entry name" value="DNA POLYMERASE DELTA CATALYTIC SUBUNIT"/>
    <property type="match status" value="1"/>
</dbReference>
<evidence type="ECO:0000256" key="8">
    <source>
        <dbReference type="SAM" id="MobiDB-lite"/>
    </source>
</evidence>
<evidence type="ECO:0000259" key="9">
    <source>
        <dbReference type="Pfam" id="PF00136"/>
    </source>
</evidence>
<keyword evidence="3 7" id="KW-0548">Nucleotidyltransferase</keyword>
<dbReference type="PANTHER" id="PTHR10322">
    <property type="entry name" value="DNA POLYMERASE CATALYTIC SUBUNIT"/>
    <property type="match status" value="1"/>
</dbReference>
<dbReference type="Gene3D" id="1.10.287.690">
    <property type="entry name" value="Helix hairpin bin"/>
    <property type="match status" value="1"/>
</dbReference>
<organism evidence="11 12">
    <name type="scientific">Durusdinium trenchii</name>
    <dbReference type="NCBI Taxonomy" id="1381693"/>
    <lineage>
        <taxon>Eukaryota</taxon>
        <taxon>Sar</taxon>
        <taxon>Alveolata</taxon>
        <taxon>Dinophyceae</taxon>
        <taxon>Suessiales</taxon>
        <taxon>Symbiodiniaceae</taxon>
        <taxon>Durusdinium</taxon>
    </lineage>
</organism>
<gene>
    <name evidence="11" type="ORF">CCMP2556_LOCUS40691</name>
</gene>
<dbReference type="InterPro" id="IPR043502">
    <property type="entry name" value="DNA/RNA_pol_sf"/>
</dbReference>
<evidence type="ECO:0000256" key="3">
    <source>
        <dbReference type="ARBA" id="ARBA00022695"/>
    </source>
</evidence>
<accession>A0ABP0Q6L7</accession>